<evidence type="ECO:0000313" key="7">
    <source>
        <dbReference type="EMBL" id="MFC4597366.1"/>
    </source>
</evidence>
<dbReference type="Gene3D" id="2.60.120.260">
    <property type="entry name" value="Galactose-binding domain-like"/>
    <property type="match status" value="1"/>
</dbReference>
<organism evidence="7 8">
    <name type="scientific">Cohnella hongkongensis</name>
    <dbReference type="NCBI Taxonomy" id="178337"/>
    <lineage>
        <taxon>Bacteria</taxon>
        <taxon>Bacillati</taxon>
        <taxon>Bacillota</taxon>
        <taxon>Bacilli</taxon>
        <taxon>Bacillales</taxon>
        <taxon>Paenibacillaceae</taxon>
        <taxon>Cohnella</taxon>
    </lineage>
</organism>
<dbReference type="InterPro" id="IPR008999">
    <property type="entry name" value="Actin-crosslinking"/>
</dbReference>
<comment type="caution">
    <text evidence="7">The sequence shown here is derived from an EMBL/GenBank/DDBJ whole genome shotgun (WGS) entry which is preliminary data.</text>
</comment>
<dbReference type="InterPro" id="IPR001764">
    <property type="entry name" value="Glyco_hydro_3_N"/>
</dbReference>
<evidence type="ECO:0000256" key="4">
    <source>
        <dbReference type="SAM" id="MobiDB-lite"/>
    </source>
</evidence>
<dbReference type="SUPFAM" id="SSF49785">
    <property type="entry name" value="Galactose-binding domain-like"/>
    <property type="match status" value="1"/>
</dbReference>
<evidence type="ECO:0000256" key="1">
    <source>
        <dbReference type="ARBA" id="ARBA00005336"/>
    </source>
</evidence>
<dbReference type="CDD" id="cd23343">
    <property type="entry name" value="beta-trefoil_FSCN_BglX-like"/>
    <property type="match status" value="1"/>
</dbReference>
<dbReference type="PANTHER" id="PTHR42721">
    <property type="entry name" value="SUGAR HYDROLASE-RELATED"/>
    <property type="match status" value="1"/>
</dbReference>
<evidence type="ECO:0000259" key="5">
    <source>
        <dbReference type="SMART" id="SM00606"/>
    </source>
</evidence>
<accession>A0ABV9F6I6</accession>
<keyword evidence="8" id="KW-1185">Reference proteome</keyword>
<evidence type="ECO:0000313" key="8">
    <source>
        <dbReference type="Proteomes" id="UP001596028"/>
    </source>
</evidence>
<dbReference type="InterPro" id="IPR005084">
    <property type="entry name" value="CBM6"/>
</dbReference>
<dbReference type="InterPro" id="IPR044993">
    <property type="entry name" value="BXL"/>
</dbReference>
<dbReference type="Proteomes" id="UP001596028">
    <property type="component" value="Unassembled WGS sequence"/>
</dbReference>
<gene>
    <name evidence="7" type="ORF">ACFO3S_03885</name>
</gene>
<keyword evidence="2" id="KW-0732">Signal</keyword>
<dbReference type="SMART" id="SM00606">
    <property type="entry name" value="CBD_IV"/>
    <property type="match status" value="1"/>
</dbReference>
<evidence type="ECO:0000259" key="6">
    <source>
        <dbReference type="SMART" id="SM01217"/>
    </source>
</evidence>
<name>A0ABV9F6I6_9BACL</name>
<proteinExistence type="inferred from homology"/>
<dbReference type="Gene3D" id="3.20.20.300">
    <property type="entry name" value="Glycoside hydrolase, family 3, N-terminal domain"/>
    <property type="match status" value="1"/>
</dbReference>
<feature type="domain" description="Fibronectin type III-like" evidence="6">
    <location>
        <begin position="750"/>
        <end position="820"/>
    </location>
</feature>
<dbReference type="InterPro" id="IPR002772">
    <property type="entry name" value="Glyco_hydro_3_C"/>
</dbReference>
<feature type="compositionally biased region" description="Basic and acidic residues" evidence="4">
    <location>
        <begin position="527"/>
        <end position="541"/>
    </location>
</feature>
<dbReference type="SUPFAM" id="SSF50405">
    <property type="entry name" value="Actin-crosslinking proteins"/>
    <property type="match status" value="1"/>
</dbReference>
<dbReference type="PANTHER" id="PTHR42721:SF3">
    <property type="entry name" value="BETA-D-XYLOSIDASE 5-RELATED"/>
    <property type="match status" value="1"/>
</dbReference>
<evidence type="ECO:0000256" key="2">
    <source>
        <dbReference type="ARBA" id="ARBA00022729"/>
    </source>
</evidence>
<dbReference type="GO" id="GO:0016787">
    <property type="term" value="F:hydrolase activity"/>
    <property type="evidence" value="ECO:0007669"/>
    <property type="project" value="UniProtKB-KW"/>
</dbReference>
<evidence type="ECO:0000256" key="3">
    <source>
        <dbReference type="ARBA" id="ARBA00022801"/>
    </source>
</evidence>
<keyword evidence="3 7" id="KW-0378">Hydrolase</keyword>
<dbReference type="InterPro" id="IPR026891">
    <property type="entry name" value="Fn3-like"/>
</dbReference>
<dbReference type="InterPro" id="IPR006584">
    <property type="entry name" value="Cellulose-bd_IV"/>
</dbReference>
<comment type="similarity">
    <text evidence="1">Belongs to the glycosyl hydrolase 3 family.</text>
</comment>
<protein>
    <submittedName>
        <fullName evidence="7">Glycoside hydrolase family 3 C-terminal domain-containing protein</fullName>
    </submittedName>
</protein>
<dbReference type="SUPFAM" id="SSF51445">
    <property type="entry name" value="(Trans)glycosidases"/>
    <property type="match status" value="1"/>
</dbReference>
<dbReference type="InterPro" id="IPR013783">
    <property type="entry name" value="Ig-like_fold"/>
</dbReference>
<dbReference type="Pfam" id="PF00933">
    <property type="entry name" value="Glyco_hydro_3"/>
    <property type="match status" value="1"/>
</dbReference>
<dbReference type="RefSeq" id="WP_378092475.1">
    <property type="nucleotide sequence ID" value="NZ_JBHSEP010000002.1"/>
</dbReference>
<dbReference type="InterPro" id="IPR036881">
    <property type="entry name" value="Glyco_hydro_3_C_sf"/>
</dbReference>
<dbReference type="Gene3D" id="3.40.50.1700">
    <property type="entry name" value="Glycoside hydrolase family 3 C-terminal domain"/>
    <property type="match status" value="1"/>
</dbReference>
<dbReference type="EMBL" id="JBHSEP010000002">
    <property type="protein sequence ID" value="MFC4597366.1"/>
    <property type="molecule type" value="Genomic_DNA"/>
</dbReference>
<reference evidence="8" key="1">
    <citation type="journal article" date="2019" name="Int. J. Syst. Evol. Microbiol.">
        <title>The Global Catalogue of Microorganisms (GCM) 10K type strain sequencing project: providing services to taxonomists for standard genome sequencing and annotation.</title>
        <authorList>
            <consortium name="The Broad Institute Genomics Platform"/>
            <consortium name="The Broad Institute Genome Sequencing Center for Infectious Disease"/>
            <person name="Wu L."/>
            <person name="Ma J."/>
        </authorList>
    </citation>
    <scope>NUCLEOTIDE SEQUENCE [LARGE SCALE GENOMIC DNA]</scope>
    <source>
        <strain evidence="8">CCUG 49571</strain>
    </source>
</reference>
<feature type="region of interest" description="Disordered" evidence="4">
    <location>
        <begin position="527"/>
        <end position="552"/>
    </location>
</feature>
<dbReference type="InterPro" id="IPR036962">
    <property type="entry name" value="Glyco_hydro_3_N_sf"/>
</dbReference>
<dbReference type="Pfam" id="PF01915">
    <property type="entry name" value="Glyco_hydro_3_C"/>
    <property type="match status" value="1"/>
</dbReference>
<dbReference type="PRINTS" id="PR00133">
    <property type="entry name" value="GLHYDRLASE3"/>
</dbReference>
<sequence length="970" mass="105569">MFSLDVPFRHPDLPLDARVEDLVSRLTTEEKIGLMCQYQDAVPRLGIPPYKHGTEAAHGIAWLGEATVFPQPFGLACTWDEELIREVGRVIGTEARGFYARNPALNGLTLWAPTVDLLRDPRWGRTDEGYGEDPVHAGKMAAALVRGIQGDHPFYLRAVASPKHFIGNNNEAGRGERSVDIDPRNMRESYLKAFEIPFREGGAQSMMTSYNSINGVPANLNPDINGIVREEWGMDGFVVSDAGDVLGTVNDHRYMPDYKQAVAASIRSGIDSITDDSEVVRKAIRDALKDGLLQESDLDAALRRVFRVRMRLGEFDPPERNPYASIGESAILAPEHRAVSLEAARKNIVLLKNEGALPLRTDSIGRIAVIGPLADIVYRDWYSGTLPYAITPLQEIRARLGGGGRAEPVAFAEGIDRVRLSEGGRYVRIREDGRLAADSPADQAETFAATDWGWGAHTFVAAGTGRYLTTDDTHLTADSKEIFGWFTKEAFLIDHPSDGRRWRLRTWNGAPVGVGSGGLLTVDRTEAEERSTLGSPEEHGSPKPGPAGRQPLRPALFDAELASDGLQAARAAALGSEVAVVFVGNHPLVNGKETVDRPGLELPEAQRKLIRATAEANPNTIVVLVGSYPFALGEIAGLAKAVLYTSHAGPELGRAIADVLFGAVSPAGRLNMTWHGSAEQLPDIMEYDLIRGRRTYRYFEGEPEFPFGHGLTYTTFRYAGLRLESAVLREGESVGVEIEVRNEGTSDSDEVVQLYGSARSSRVKRPIRQLLAFKRVRIPAGETVTVAFRIEASELAFWDVTRERWCVESAAWTLAAGPSSADRRLETTLEVVGEAVPPRDLTRRTLAVNFDDCAAAGLEECAEGGTAVTARTGGARLHYADADFPRGAAAFEARIAGGPEARIGLRLEAADGTVLFEADVTGVRETAEEPDRPRWRTVSVAVPAPPGRFAVTIALSEGAAIRWFRFVPSA</sequence>
<feature type="domain" description="Cellulose binding type IV" evidence="5">
    <location>
        <begin position="838"/>
        <end position="968"/>
    </location>
</feature>
<dbReference type="SUPFAM" id="SSF52279">
    <property type="entry name" value="Beta-D-glucan exohydrolase, C-terminal domain"/>
    <property type="match status" value="1"/>
</dbReference>
<dbReference type="InterPro" id="IPR008979">
    <property type="entry name" value="Galactose-bd-like_sf"/>
</dbReference>
<dbReference type="Gene3D" id="2.60.120.380">
    <property type="match status" value="1"/>
</dbReference>
<dbReference type="InterPro" id="IPR017853">
    <property type="entry name" value="GH"/>
</dbReference>
<dbReference type="CDD" id="cd04084">
    <property type="entry name" value="CBM6_xylanase-like"/>
    <property type="match status" value="1"/>
</dbReference>
<dbReference type="Pfam" id="PF03422">
    <property type="entry name" value="CBM_6"/>
    <property type="match status" value="1"/>
</dbReference>
<dbReference type="SMART" id="SM01217">
    <property type="entry name" value="Fn3_like"/>
    <property type="match status" value="1"/>
</dbReference>
<dbReference type="Gene3D" id="2.60.40.10">
    <property type="entry name" value="Immunoglobulins"/>
    <property type="match status" value="1"/>
</dbReference>
<dbReference type="Pfam" id="PF14310">
    <property type="entry name" value="Fn3-like"/>
    <property type="match status" value="1"/>
</dbReference>